<sequence length="586" mass="65030">MHQNLFTILFLLVPHQGHQDDSTIDYYVNLISNITKNAATYQWPTNAYEYYSNEKPKKYGSYDFVVIGAGAGGSVAASRLSERSKWNVLVLEAGEYGNNATDIPNLSTPLQFTDYNWAYNSTPQKTCCLGSEYQVCPYPRGKGVGGSTLINSLVYARGYKSDFDNWGQIANDKRWGYDSVLHYFKKSEKFVHNDIEAPYDAAYHGTSGYLNVAFHEPRSPQLDAFLEANRELGFATVDYNANKLGASPTQMNTKKGKRVDDAKAFLFHRQNLKILTHSYVTKVLTDGNGIVTRVEFSRKGKNYFVQVTKEVILAAGVFGTAHILTLSGIGPRNHLEKLGIDVVADLEVGTVLRDSSCFFGITVGTNYTEPVKPLKEQVKDYLHGVGPFTVVNNKQGIAFYESSYTKGTGTPDIELQFVPANATHQLSAKSFSFTEQTYDDLWKHINVSQSFSVYVISLHDVSTGSVRLKNKNPYDYPTKAFKAMNATLQGGPLRACKQHAYLSEAYWYCSLRQLTLALYHPVGTCPMGTHPSKGAVVNYKLQVFGFKNLRISDASVFPRPVAGHSNAATVMVGEQLGDLVKLAHAL</sequence>
<comment type="caution">
    <text evidence="11">The sequence shown here is derived from an EMBL/GenBank/DDBJ whole genome shotgun (WGS) entry which is preliminary data.</text>
</comment>
<dbReference type="Pfam" id="PF05199">
    <property type="entry name" value="GMC_oxred_C"/>
    <property type="match status" value="1"/>
</dbReference>
<evidence type="ECO:0000256" key="1">
    <source>
        <dbReference type="ARBA" id="ARBA00001974"/>
    </source>
</evidence>
<dbReference type="Gene3D" id="3.30.560.10">
    <property type="entry name" value="Glucose Oxidase, domain 3"/>
    <property type="match status" value="1"/>
</dbReference>
<evidence type="ECO:0000256" key="4">
    <source>
        <dbReference type="ARBA" id="ARBA00022827"/>
    </source>
</evidence>
<evidence type="ECO:0000313" key="11">
    <source>
        <dbReference type="EMBL" id="KAJ3644465.1"/>
    </source>
</evidence>
<organism evidence="11 12">
    <name type="scientific">Zophobas morio</name>
    <dbReference type="NCBI Taxonomy" id="2755281"/>
    <lineage>
        <taxon>Eukaryota</taxon>
        <taxon>Metazoa</taxon>
        <taxon>Ecdysozoa</taxon>
        <taxon>Arthropoda</taxon>
        <taxon>Hexapoda</taxon>
        <taxon>Insecta</taxon>
        <taxon>Pterygota</taxon>
        <taxon>Neoptera</taxon>
        <taxon>Endopterygota</taxon>
        <taxon>Coleoptera</taxon>
        <taxon>Polyphaga</taxon>
        <taxon>Cucujiformia</taxon>
        <taxon>Tenebrionidae</taxon>
        <taxon>Zophobas</taxon>
    </lineage>
</organism>
<keyword evidence="9" id="KW-0732">Signal</keyword>
<keyword evidence="3 8" id="KW-0285">Flavoprotein</keyword>
<evidence type="ECO:0000259" key="10">
    <source>
        <dbReference type="PROSITE" id="PS00623"/>
    </source>
</evidence>
<dbReference type="PANTHER" id="PTHR11552">
    <property type="entry name" value="GLUCOSE-METHANOL-CHOLINE GMC OXIDOREDUCTASE"/>
    <property type="match status" value="1"/>
</dbReference>
<dbReference type="InterPro" id="IPR007867">
    <property type="entry name" value="GMC_OxRtase_C"/>
</dbReference>
<feature type="binding site" evidence="7">
    <location>
        <position position="280"/>
    </location>
    <ligand>
        <name>FAD</name>
        <dbReference type="ChEBI" id="CHEBI:57692"/>
    </ligand>
</feature>
<dbReference type="Proteomes" id="UP001168821">
    <property type="component" value="Unassembled WGS sequence"/>
</dbReference>
<dbReference type="InterPro" id="IPR036188">
    <property type="entry name" value="FAD/NAD-bd_sf"/>
</dbReference>
<dbReference type="EMBL" id="JALNTZ010000007">
    <property type="protein sequence ID" value="KAJ3644465.1"/>
    <property type="molecule type" value="Genomic_DNA"/>
</dbReference>
<keyword evidence="4 7" id="KW-0274">FAD</keyword>
<feature type="domain" description="Glucose-methanol-choline oxidoreductase N-terminal" evidence="10">
    <location>
        <begin position="141"/>
        <end position="164"/>
    </location>
</feature>
<dbReference type="GO" id="GO:0050660">
    <property type="term" value="F:flavin adenine dinucleotide binding"/>
    <property type="evidence" value="ECO:0007669"/>
    <property type="project" value="InterPro"/>
</dbReference>
<evidence type="ECO:0000256" key="3">
    <source>
        <dbReference type="ARBA" id="ARBA00022630"/>
    </source>
</evidence>
<evidence type="ECO:0000256" key="9">
    <source>
        <dbReference type="SAM" id="SignalP"/>
    </source>
</evidence>
<dbReference type="Pfam" id="PF00732">
    <property type="entry name" value="GMC_oxred_N"/>
    <property type="match status" value="1"/>
</dbReference>
<dbReference type="InterPro" id="IPR012132">
    <property type="entry name" value="GMC_OxRdtase"/>
</dbReference>
<dbReference type="InterPro" id="IPR000172">
    <property type="entry name" value="GMC_OxRdtase_N"/>
</dbReference>
<comment type="similarity">
    <text evidence="2 8">Belongs to the GMC oxidoreductase family.</text>
</comment>
<dbReference type="PANTHER" id="PTHR11552:SF158">
    <property type="entry name" value="GH23626P-RELATED"/>
    <property type="match status" value="1"/>
</dbReference>
<accession>A0AA38M563</accession>
<keyword evidence="5" id="KW-0560">Oxidoreductase</keyword>
<feature type="chain" id="PRO_5041239431" description="Glucose-methanol-choline oxidoreductase N-terminal domain-containing protein" evidence="9">
    <location>
        <begin position="20"/>
        <end position="586"/>
    </location>
</feature>
<evidence type="ECO:0000256" key="5">
    <source>
        <dbReference type="ARBA" id="ARBA00023002"/>
    </source>
</evidence>
<feature type="binding site" evidence="7">
    <location>
        <begin position="151"/>
        <end position="154"/>
    </location>
    <ligand>
        <name>FAD</name>
        <dbReference type="ChEBI" id="CHEBI:57692"/>
    </ligand>
</feature>
<dbReference type="PIRSF" id="PIRSF000137">
    <property type="entry name" value="Alcohol_oxidase"/>
    <property type="match status" value="1"/>
</dbReference>
<proteinExistence type="inferred from homology"/>
<name>A0AA38M563_9CUCU</name>
<dbReference type="InterPro" id="IPR027424">
    <property type="entry name" value="Glucose_Oxidase_domain_2"/>
</dbReference>
<keyword evidence="12" id="KW-1185">Reference proteome</keyword>
<feature type="active site" description="Proton acceptor" evidence="6">
    <location>
        <position position="564"/>
    </location>
</feature>
<evidence type="ECO:0000256" key="2">
    <source>
        <dbReference type="ARBA" id="ARBA00010790"/>
    </source>
</evidence>
<evidence type="ECO:0000256" key="8">
    <source>
        <dbReference type="RuleBase" id="RU003968"/>
    </source>
</evidence>
<dbReference type="Gene3D" id="4.10.450.10">
    <property type="entry name" value="Glucose Oxidase, domain 2"/>
    <property type="match status" value="1"/>
</dbReference>
<dbReference type="PROSITE" id="PS00623">
    <property type="entry name" value="GMC_OXRED_1"/>
    <property type="match status" value="1"/>
</dbReference>
<dbReference type="Gene3D" id="3.50.50.60">
    <property type="entry name" value="FAD/NAD(P)-binding domain"/>
    <property type="match status" value="1"/>
</dbReference>
<evidence type="ECO:0000256" key="7">
    <source>
        <dbReference type="PIRSR" id="PIRSR000137-2"/>
    </source>
</evidence>
<dbReference type="SUPFAM" id="SSF51905">
    <property type="entry name" value="FAD/NAD(P)-binding domain"/>
    <property type="match status" value="1"/>
</dbReference>
<dbReference type="GO" id="GO:0016614">
    <property type="term" value="F:oxidoreductase activity, acting on CH-OH group of donors"/>
    <property type="evidence" value="ECO:0007669"/>
    <property type="project" value="InterPro"/>
</dbReference>
<evidence type="ECO:0000313" key="12">
    <source>
        <dbReference type="Proteomes" id="UP001168821"/>
    </source>
</evidence>
<dbReference type="AlphaFoldDB" id="A0AA38M563"/>
<feature type="signal peptide" evidence="9">
    <location>
        <begin position="1"/>
        <end position="19"/>
    </location>
</feature>
<feature type="active site" description="Proton donor" evidence="6">
    <location>
        <position position="520"/>
    </location>
</feature>
<protein>
    <recommendedName>
        <fullName evidence="10">Glucose-methanol-choline oxidoreductase N-terminal domain-containing protein</fullName>
    </recommendedName>
</protein>
<dbReference type="SUPFAM" id="SSF54373">
    <property type="entry name" value="FAD-linked reductases, C-terminal domain"/>
    <property type="match status" value="1"/>
</dbReference>
<gene>
    <name evidence="11" type="ORF">Zmor_022192</name>
</gene>
<comment type="cofactor">
    <cofactor evidence="1 7">
        <name>FAD</name>
        <dbReference type="ChEBI" id="CHEBI:57692"/>
    </cofactor>
</comment>
<reference evidence="11" key="1">
    <citation type="journal article" date="2023" name="G3 (Bethesda)">
        <title>Whole genome assemblies of Zophobas morio and Tenebrio molitor.</title>
        <authorList>
            <person name="Kaur S."/>
            <person name="Stinson S.A."/>
            <person name="diCenzo G.C."/>
        </authorList>
    </citation>
    <scope>NUCLEOTIDE SEQUENCE</scope>
    <source>
        <strain evidence="11">QUZm001</strain>
    </source>
</reference>
<evidence type="ECO:0000256" key="6">
    <source>
        <dbReference type="PIRSR" id="PIRSR000137-1"/>
    </source>
</evidence>